<keyword evidence="3" id="KW-1185">Reference proteome</keyword>
<feature type="domain" description="YpoC-like" evidence="1">
    <location>
        <begin position="9"/>
        <end position="109"/>
    </location>
</feature>
<name>A0ABZ0L9W3_9BACL</name>
<gene>
    <name evidence="2" type="ORF">QWT69_08200</name>
</gene>
<evidence type="ECO:0000313" key="2">
    <source>
        <dbReference type="EMBL" id="WOV89072.1"/>
    </source>
</evidence>
<dbReference type="InterPro" id="IPR048427">
    <property type="entry name" value="YpoC"/>
</dbReference>
<accession>A0ABZ0L9W3</accession>
<dbReference type="Proteomes" id="UP001303902">
    <property type="component" value="Chromosome"/>
</dbReference>
<dbReference type="Pfam" id="PF21747">
    <property type="entry name" value="YpoC"/>
    <property type="match status" value="1"/>
</dbReference>
<sequence>MMSFHPSRENLESFQNDWIVLKGKLAIAFSEENQKKSDLMREAIGLYHSFISTFTRDVATSDDEGMDIRPLNAKERLRFIEEKMSGRFAFIQLDALFSEAMKKAASQLARIHR</sequence>
<reference evidence="2 3" key="1">
    <citation type="submission" date="2023-06" db="EMBL/GenBank/DDBJ databases">
        <title>Sporosarcina sp. nov., isolated from Korean tranditional fermented seafood 'Jeotgal'.</title>
        <authorList>
            <person name="Yang A.I."/>
            <person name="Shin N.-R."/>
        </authorList>
    </citation>
    <scope>NUCLEOTIDE SEQUENCE [LARGE SCALE GENOMIC DNA]</scope>
    <source>
        <strain evidence="2 3">T2O-4</strain>
    </source>
</reference>
<evidence type="ECO:0000313" key="3">
    <source>
        <dbReference type="Proteomes" id="UP001303902"/>
    </source>
</evidence>
<protein>
    <recommendedName>
        <fullName evidence="1">YpoC-like domain-containing protein</fullName>
    </recommendedName>
</protein>
<dbReference type="EMBL" id="CP129118">
    <property type="protein sequence ID" value="WOV89072.1"/>
    <property type="molecule type" value="Genomic_DNA"/>
</dbReference>
<evidence type="ECO:0000259" key="1">
    <source>
        <dbReference type="Pfam" id="PF21747"/>
    </source>
</evidence>
<dbReference type="RefSeq" id="WP_317970773.1">
    <property type="nucleotide sequence ID" value="NZ_CP129118.1"/>
</dbReference>
<organism evidence="2 3">
    <name type="scientific">Sporosarcina oncorhynchi</name>
    <dbReference type="NCBI Taxonomy" id="3056444"/>
    <lineage>
        <taxon>Bacteria</taxon>
        <taxon>Bacillati</taxon>
        <taxon>Bacillota</taxon>
        <taxon>Bacilli</taxon>
        <taxon>Bacillales</taxon>
        <taxon>Caryophanaceae</taxon>
        <taxon>Sporosarcina</taxon>
    </lineage>
</organism>
<proteinExistence type="predicted"/>